<sequence length="721" mass="77082">MPSDAELVELVYGNNPPVGDGLDQGMVQPEQDNPAPEAAAEVIDAPASPAEVAARPARVIEHRGDREVPVLPEWLTSWDVFVPAFRRHAKFLATWSAHHGVRAPFLYLPRFLGRAAVGLGVCTRAVARWVLDSENKAKRNALIAGARGTAEYKTLRKEHADGVRARLGGLAAAGALVGVVGVTTYANAGPDGLTVAAVSAGVAAVTAFGIVGTRRVASPLVTTAKSEVPKLTVDVVQEALLTLGLGSLGEAKRGNAEIKVLRIFPATGGVEIHIDLPPGATAADVIERKERLAAALRRPIDCVWPEGNPKAHPSRLNLYIADRALSERGAVSFKHRLKGETNVFEDLEIGQDQRGRPVTTCLMYNNGIIGGLPGMGKTFLLRVLIMAAALDPRTELHIHELKGTGDLLPFAPIAHVCRSGDDPEDLKALLADLRAVQAEMRRRAAVIRSLPRSVALESKVTDQLAKAGNPHGFKPLLLVIDESQLGFKAPEVGAEVTELVEDITRRGRALGIMVWLATQRPNKDAIPTGISALLSLRVCLRVGDQTTNDMVLGTSMYKAGHRATIFSQEDKGVALLAGEKSDPQLVRGAYIDGELADKIVERARAIREARGLLTGEAAGEIAADTDHSTILDHILAVWPAEDPEWPNGKIWSSTLAERLAEHKPALYEGWTGPQVTAAVKPHGITAKGVKHRGAVQNGLTRAHITRELGTTDTATTNDKED</sequence>
<evidence type="ECO:0000259" key="4">
    <source>
        <dbReference type="PROSITE" id="PS50901"/>
    </source>
</evidence>
<dbReference type="RefSeq" id="WP_207277045.1">
    <property type="nucleotide sequence ID" value="NZ_JAFMPK010000048.1"/>
</dbReference>
<dbReference type="Gene3D" id="3.40.50.300">
    <property type="entry name" value="P-loop containing nucleotide triphosphate hydrolases"/>
    <property type="match status" value="1"/>
</dbReference>
<comment type="caution">
    <text evidence="5">The sequence shown here is derived from an EMBL/GenBank/DDBJ whole genome shotgun (WGS) entry which is preliminary data.</text>
</comment>
<dbReference type="Pfam" id="PF01580">
    <property type="entry name" value="FtsK_SpoIIIE"/>
    <property type="match status" value="1"/>
</dbReference>
<protein>
    <recommendedName>
        <fullName evidence="4">FtsK domain-containing protein</fullName>
    </recommendedName>
</protein>
<dbReference type="EMBL" id="JAFMPK010000048">
    <property type="protein sequence ID" value="MBO0611102.1"/>
    <property type="molecule type" value="Genomic_DNA"/>
</dbReference>
<dbReference type="PROSITE" id="PS50901">
    <property type="entry name" value="FTSK"/>
    <property type="match status" value="1"/>
</dbReference>
<organism evidence="5 6">
    <name type="scientific">Myceligenerans salitolerans</name>
    <dbReference type="NCBI Taxonomy" id="1230528"/>
    <lineage>
        <taxon>Bacteria</taxon>
        <taxon>Bacillati</taxon>
        <taxon>Actinomycetota</taxon>
        <taxon>Actinomycetes</taxon>
        <taxon>Micrococcales</taxon>
        <taxon>Promicromonosporaceae</taxon>
        <taxon>Myceligenerans</taxon>
    </lineage>
</organism>
<dbReference type="InterPro" id="IPR002543">
    <property type="entry name" value="FtsK_dom"/>
</dbReference>
<reference evidence="6" key="1">
    <citation type="submission" date="2023-07" db="EMBL/GenBank/DDBJ databases">
        <title>Myceligenerans salitolerans sp. nov., a halotolerant actinomycete isolated from a salt lake in Xinjiang, China.</title>
        <authorList>
            <person name="Guan T."/>
        </authorList>
    </citation>
    <scope>NUCLEOTIDE SEQUENCE [LARGE SCALE GENOMIC DNA]</scope>
    <source>
        <strain evidence="6">XHU 5031</strain>
    </source>
</reference>
<evidence type="ECO:0000256" key="1">
    <source>
        <dbReference type="ARBA" id="ARBA00022741"/>
    </source>
</evidence>
<dbReference type="InterPro" id="IPR027417">
    <property type="entry name" value="P-loop_NTPase"/>
</dbReference>
<proteinExistence type="predicted"/>
<dbReference type="PANTHER" id="PTHR22683">
    <property type="entry name" value="SPORULATION PROTEIN RELATED"/>
    <property type="match status" value="1"/>
</dbReference>
<keyword evidence="6" id="KW-1185">Reference proteome</keyword>
<keyword evidence="2 3" id="KW-0067">ATP-binding</keyword>
<dbReference type="Proteomes" id="UP000664617">
    <property type="component" value="Unassembled WGS sequence"/>
</dbReference>
<dbReference type="SUPFAM" id="SSF52540">
    <property type="entry name" value="P-loop containing nucleoside triphosphate hydrolases"/>
    <property type="match status" value="1"/>
</dbReference>
<evidence type="ECO:0000256" key="3">
    <source>
        <dbReference type="PROSITE-ProRule" id="PRU00289"/>
    </source>
</evidence>
<evidence type="ECO:0000256" key="2">
    <source>
        <dbReference type="ARBA" id="ARBA00022840"/>
    </source>
</evidence>
<evidence type="ECO:0000313" key="6">
    <source>
        <dbReference type="Proteomes" id="UP000664617"/>
    </source>
</evidence>
<evidence type="ECO:0000313" key="5">
    <source>
        <dbReference type="EMBL" id="MBO0611102.1"/>
    </source>
</evidence>
<gene>
    <name evidence="5" type="ORF">J0911_18950</name>
</gene>
<feature type="binding site" evidence="3">
    <location>
        <begin position="371"/>
        <end position="378"/>
    </location>
    <ligand>
        <name>ATP</name>
        <dbReference type="ChEBI" id="CHEBI:30616"/>
    </ligand>
</feature>
<name>A0ABS3IGA5_9MICO</name>
<dbReference type="PANTHER" id="PTHR22683:SF1">
    <property type="entry name" value="TYPE VII SECRETION SYSTEM PROTEIN ESSC"/>
    <property type="match status" value="1"/>
</dbReference>
<feature type="domain" description="FtsK" evidence="4">
    <location>
        <begin position="355"/>
        <end position="549"/>
    </location>
</feature>
<keyword evidence="1 3" id="KW-0547">Nucleotide-binding</keyword>
<accession>A0ABS3IGA5</accession>
<dbReference type="InterPro" id="IPR050206">
    <property type="entry name" value="FtsK/SpoIIIE/SftA"/>
</dbReference>